<dbReference type="HOGENOM" id="CLU_1924085_0_0_11"/>
<dbReference type="Gene3D" id="1.10.260.40">
    <property type="entry name" value="lambda repressor-like DNA-binding domains"/>
    <property type="match status" value="1"/>
</dbReference>
<gene>
    <name evidence="2" type="ORF">CryarDRAFT_1092</name>
</gene>
<dbReference type="SMART" id="SM00530">
    <property type="entry name" value="HTH_XRE"/>
    <property type="match status" value="1"/>
</dbReference>
<evidence type="ECO:0000313" key="3">
    <source>
        <dbReference type="Proteomes" id="UP000021053"/>
    </source>
</evidence>
<dbReference type="InterPro" id="IPR001387">
    <property type="entry name" value="Cro/C1-type_HTH"/>
</dbReference>
<dbReference type="SUPFAM" id="SSF47413">
    <property type="entry name" value="lambda repressor-like DNA-binding domains"/>
    <property type="match status" value="1"/>
</dbReference>
<dbReference type="Pfam" id="PF13560">
    <property type="entry name" value="HTH_31"/>
    <property type="match status" value="1"/>
</dbReference>
<dbReference type="GO" id="GO:0003677">
    <property type="term" value="F:DNA binding"/>
    <property type="evidence" value="ECO:0007669"/>
    <property type="project" value="InterPro"/>
</dbReference>
<dbReference type="EMBL" id="JFBT01000001">
    <property type="protein sequence ID" value="EXG80033.1"/>
    <property type="molecule type" value="Genomic_DNA"/>
</dbReference>
<sequence>MTPVVRLRQAADPAETFGQALARWRQSRGLSLRRFADLVHYSSSYLHELERGRKTGSLALARKLDDALDAGGELVALAPEQKPPMLPAALSGRPTVRPVAGRDGWMVLQVGDAVLVLEPAEVDALREQLNV</sequence>
<name>A0A010YXV1_9ACTN</name>
<feature type="domain" description="HTH cro/C1-type" evidence="1">
    <location>
        <begin position="21"/>
        <end position="74"/>
    </location>
</feature>
<dbReference type="OrthoDB" id="5184419at2"/>
<dbReference type="AlphaFoldDB" id="A0A010YXV1"/>
<evidence type="ECO:0000313" key="2">
    <source>
        <dbReference type="EMBL" id="EXG80033.1"/>
    </source>
</evidence>
<accession>A0A010YXV1</accession>
<dbReference type="PROSITE" id="PS50943">
    <property type="entry name" value="HTH_CROC1"/>
    <property type="match status" value="1"/>
</dbReference>
<reference evidence="2 3" key="1">
    <citation type="submission" date="2013-07" db="EMBL/GenBank/DDBJ databases">
        <authorList>
            <consortium name="DOE Joint Genome Institute"/>
            <person name="Eisen J."/>
            <person name="Huntemann M."/>
            <person name="Han J."/>
            <person name="Chen A."/>
            <person name="Kyrpides N."/>
            <person name="Mavromatis K."/>
            <person name="Markowitz V."/>
            <person name="Palaniappan K."/>
            <person name="Ivanova N."/>
            <person name="Schaumberg A."/>
            <person name="Pati A."/>
            <person name="Liolios K."/>
            <person name="Nordberg H.P."/>
            <person name="Cantor M.N."/>
            <person name="Hua S.X."/>
            <person name="Woyke T."/>
        </authorList>
    </citation>
    <scope>NUCLEOTIDE SEQUENCE [LARGE SCALE GENOMIC DNA]</scope>
    <source>
        <strain evidence="2 3">DSM 44712</strain>
    </source>
</reference>
<proteinExistence type="predicted"/>
<protein>
    <submittedName>
        <fullName evidence="2">Putative transcriptional regulator</fullName>
    </submittedName>
</protein>
<dbReference type="Proteomes" id="UP000021053">
    <property type="component" value="Unassembled WGS sequence"/>
</dbReference>
<keyword evidence="3" id="KW-1185">Reference proteome</keyword>
<dbReference type="RefSeq" id="WP_035848795.1">
    <property type="nucleotide sequence ID" value="NZ_KK073874.1"/>
</dbReference>
<organism evidence="2 3">
    <name type="scientific">Cryptosporangium arvum DSM 44712</name>
    <dbReference type="NCBI Taxonomy" id="927661"/>
    <lineage>
        <taxon>Bacteria</taxon>
        <taxon>Bacillati</taxon>
        <taxon>Actinomycetota</taxon>
        <taxon>Actinomycetes</taxon>
        <taxon>Cryptosporangiales</taxon>
        <taxon>Cryptosporangiaceae</taxon>
        <taxon>Cryptosporangium</taxon>
    </lineage>
</organism>
<evidence type="ECO:0000259" key="1">
    <source>
        <dbReference type="PROSITE" id="PS50943"/>
    </source>
</evidence>
<dbReference type="CDD" id="cd00093">
    <property type="entry name" value="HTH_XRE"/>
    <property type="match status" value="1"/>
</dbReference>
<dbReference type="InterPro" id="IPR010982">
    <property type="entry name" value="Lambda_DNA-bd_dom_sf"/>
</dbReference>
<comment type="caution">
    <text evidence="2">The sequence shown here is derived from an EMBL/GenBank/DDBJ whole genome shotgun (WGS) entry which is preliminary data.</text>
</comment>